<evidence type="ECO:0000313" key="1">
    <source>
        <dbReference type="EMBL" id="KYC37374.1"/>
    </source>
</evidence>
<sequence>MCKTTVDRTKIPDGYSECRNKNTLCPACQVFGAMGWQGLVRFPDAVTTERKSSVGFIPSLYAPRSKRAAYYLRGKVAGRKFYYHTIKAVDKGSQKGIAVQQAGSEFIFTTQLHFMNLTLAELGTLLIVLGQDKNNAIALKVGGGKPIGMGTMVVENIQELELLQNQQDWKKRYCTYEQELEALTGNKLQEFLNQAIAAAHKILVRSQQMQQIREVLQFPTDREPPEGMY</sequence>
<proteinExistence type="predicted"/>
<comment type="caution">
    <text evidence="1">The sequence shown here is derived from an EMBL/GenBank/DDBJ whole genome shotgun (WGS) entry which is preliminary data.</text>
</comment>
<evidence type="ECO:0000313" key="2">
    <source>
        <dbReference type="Proteomes" id="UP000076925"/>
    </source>
</evidence>
<reference evidence="1 2" key="1">
    <citation type="journal article" date="2013" name="Genome Biol. Evol.">
        <title>Genomes of Stigonematalean cyanobacteria (subsection V) and the evolution of oxygenic photosynthesis from prokaryotes to plastids.</title>
        <authorList>
            <person name="Dagan T."/>
            <person name="Roettger M."/>
            <person name="Stucken K."/>
            <person name="Landan G."/>
            <person name="Koch R."/>
            <person name="Major P."/>
            <person name="Gould S.B."/>
            <person name="Goremykin V.V."/>
            <person name="Rippka R."/>
            <person name="Tandeau de Marsac N."/>
            <person name="Gugger M."/>
            <person name="Lockhart P.J."/>
            <person name="Allen J.F."/>
            <person name="Brune I."/>
            <person name="Maus I."/>
            <person name="Puhler A."/>
            <person name="Martin W.F."/>
        </authorList>
    </citation>
    <scope>NUCLEOTIDE SEQUENCE [LARGE SCALE GENOMIC DNA]</scope>
    <source>
        <strain evidence="1 2">PCC 7110</strain>
    </source>
</reference>
<dbReference type="Proteomes" id="UP000076925">
    <property type="component" value="Unassembled WGS sequence"/>
</dbReference>
<dbReference type="EMBL" id="ANNX02000047">
    <property type="protein sequence ID" value="KYC37374.1"/>
    <property type="molecule type" value="Genomic_DNA"/>
</dbReference>
<organism evidence="1 2">
    <name type="scientific">Scytonema hofmannii PCC 7110</name>
    <dbReference type="NCBI Taxonomy" id="128403"/>
    <lineage>
        <taxon>Bacteria</taxon>
        <taxon>Bacillati</taxon>
        <taxon>Cyanobacteriota</taxon>
        <taxon>Cyanophyceae</taxon>
        <taxon>Nostocales</taxon>
        <taxon>Scytonemataceae</taxon>
        <taxon>Scytonema</taxon>
    </lineage>
</organism>
<evidence type="ECO:0008006" key="3">
    <source>
        <dbReference type="Google" id="ProtNLM"/>
    </source>
</evidence>
<dbReference type="OrthoDB" id="5362408at2"/>
<dbReference type="AlphaFoldDB" id="A0A139WY55"/>
<gene>
    <name evidence="1" type="ORF">WA1_48095</name>
</gene>
<keyword evidence="2" id="KW-1185">Reference proteome</keyword>
<dbReference type="STRING" id="128403.WA1_48095"/>
<dbReference type="RefSeq" id="WP_017747417.1">
    <property type="nucleotide sequence ID" value="NZ_KQ976354.1"/>
</dbReference>
<accession>A0A139WY55</accession>
<protein>
    <recommendedName>
        <fullName evidence="3">CRISPR-associated protein</fullName>
    </recommendedName>
</protein>
<name>A0A139WY55_9CYAN</name>